<evidence type="ECO:0000313" key="1">
    <source>
        <dbReference type="EMBL" id="BBU67882.1"/>
    </source>
</evidence>
<organism evidence="1 2">
    <name type="scientific">Fluviibacter phosphoraccumulans</name>
    <dbReference type="NCBI Taxonomy" id="1751046"/>
    <lineage>
        <taxon>Bacteria</taxon>
        <taxon>Pseudomonadati</taxon>
        <taxon>Pseudomonadota</taxon>
        <taxon>Betaproteobacteria</taxon>
        <taxon>Rhodocyclales</taxon>
        <taxon>Fluviibacteraceae</taxon>
        <taxon>Fluviibacter</taxon>
    </lineage>
</organism>
<dbReference type="AlphaFoldDB" id="A0A679I6B5"/>
<proteinExistence type="predicted"/>
<accession>A0A679I6B5</accession>
<evidence type="ECO:0000313" key="2">
    <source>
        <dbReference type="Proteomes" id="UP000463961"/>
    </source>
</evidence>
<reference evidence="2" key="1">
    <citation type="submission" date="2020-01" db="EMBL/GenBank/DDBJ databases">
        <title>Phosphoaccumulans saitamaens gen. nov., sp. nov., a polyphosphate accumulating bacterium isolated from surface river water.</title>
        <authorList>
            <person name="Watanabe K."/>
            <person name="Suda W."/>
        </authorList>
    </citation>
    <scope>NUCLEOTIDE SEQUENCE [LARGE SCALE GENOMIC DNA]</scope>
    <source>
        <strain evidence="2">ICHIAU1</strain>
    </source>
</reference>
<dbReference type="EMBL" id="AP022345">
    <property type="protein sequence ID" value="BBU67882.1"/>
    <property type="molecule type" value="Genomic_DNA"/>
</dbReference>
<keyword evidence="2" id="KW-1185">Reference proteome</keyword>
<name>A0A679I6B5_9RHOO</name>
<dbReference type="Proteomes" id="UP000463961">
    <property type="component" value="Chromosome"/>
</dbReference>
<gene>
    <name evidence="1" type="ORF">ICHIAU1_01650</name>
</gene>
<sequence length="66" mass="7675">MRAGHKNHARTSLDKLQIYIDAKTLNRCPKSARKKRSADWLQEKTFTIVCNYFSKNSTGRSTEEDQ</sequence>
<protein>
    <submittedName>
        <fullName evidence="1">Uncharacterized protein</fullName>
    </submittedName>
</protein>